<reference evidence="3 4" key="1">
    <citation type="journal article" date="2024" name="Genome Biol. Evol.">
        <title>Chromosome-level genome assembly of the viviparous eelpout Zoarces viviparus.</title>
        <authorList>
            <person name="Fuhrmann N."/>
            <person name="Brasseur M.V."/>
            <person name="Bakowski C.E."/>
            <person name="Podsiadlowski L."/>
            <person name="Prost S."/>
            <person name="Krehenwinkel H."/>
            <person name="Mayer C."/>
        </authorList>
    </citation>
    <scope>NUCLEOTIDE SEQUENCE [LARGE SCALE GENOMIC DNA]</scope>
    <source>
        <strain evidence="3">NO-MEL_2022_Ind0_liver</strain>
    </source>
</reference>
<evidence type="ECO:0000313" key="4">
    <source>
        <dbReference type="Proteomes" id="UP001488805"/>
    </source>
</evidence>
<feature type="compositionally biased region" description="Low complexity" evidence="1">
    <location>
        <begin position="53"/>
        <end position="90"/>
    </location>
</feature>
<evidence type="ECO:0008006" key="5">
    <source>
        <dbReference type="Google" id="ProtNLM"/>
    </source>
</evidence>
<comment type="caution">
    <text evidence="3">The sequence shown here is derived from an EMBL/GenBank/DDBJ whole genome shotgun (WGS) entry which is preliminary data.</text>
</comment>
<dbReference type="PANTHER" id="PTHR46902:SF1">
    <property type="entry name" value="DOMON DOMAIN-CONTAINING PROTEIN FRRS1L"/>
    <property type="match status" value="1"/>
</dbReference>
<feature type="region of interest" description="Disordered" evidence="1">
    <location>
        <begin position="53"/>
        <end position="98"/>
    </location>
</feature>
<keyword evidence="4" id="KW-1185">Reference proteome</keyword>
<dbReference type="AlphaFoldDB" id="A0AAW1ESK9"/>
<dbReference type="EMBL" id="JBCEZU010000145">
    <property type="protein sequence ID" value="KAK9524940.1"/>
    <property type="molecule type" value="Genomic_DNA"/>
</dbReference>
<keyword evidence="2" id="KW-0732">Signal</keyword>
<accession>A0AAW1ESK9</accession>
<evidence type="ECO:0000256" key="1">
    <source>
        <dbReference type="SAM" id="MobiDB-lite"/>
    </source>
</evidence>
<proteinExistence type="predicted"/>
<dbReference type="PANTHER" id="PTHR46902">
    <property type="entry name" value="DOMON DOMAIN-CONTAINING PROTEIN FRRS1L"/>
    <property type="match status" value="1"/>
</dbReference>
<name>A0AAW1ESK9_ZOAVI</name>
<dbReference type="GO" id="GO:0099072">
    <property type="term" value="P:regulation of postsynaptic membrane neurotransmitter receptor levels"/>
    <property type="evidence" value="ECO:0007669"/>
    <property type="project" value="TreeGrafter"/>
</dbReference>
<dbReference type="GO" id="GO:1900449">
    <property type="term" value="P:regulation of glutamate receptor signaling pathway"/>
    <property type="evidence" value="ECO:0007669"/>
    <property type="project" value="InterPro"/>
</dbReference>
<dbReference type="Proteomes" id="UP001488805">
    <property type="component" value="Unassembled WGS sequence"/>
</dbReference>
<dbReference type="Gene3D" id="2.150.10.10">
    <property type="entry name" value="Serralysin-like metalloprotease, C-terminal"/>
    <property type="match status" value="1"/>
</dbReference>
<feature type="signal peptide" evidence="2">
    <location>
        <begin position="1"/>
        <end position="20"/>
    </location>
</feature>
<evidence type="ECO:0000256" key="2">
    <source>
        <dbReference type="SAM" id="SignalP"/>
    </source>
</evidence>
<dbReference type="InterPro" id="IPR042789">
    <property type="entry name" value="FRRS1L"/>
</dbReference>
<sequence>MDNRLVLTVLFVTLSWMSAGNYVQAAGNVTMPAANLTSATNVTTAAGNNTNAAGNNTTAAGNNTTAAGNNTTAAGNNTTAAGNNTTAAPATAPPLMPNTTVETLKKPVSRAECGSKRLCGAQPTDCDPSTSNSCFFASFKQRGNSRNFEIEISGESDGYVACTLSRDSTLGGNDTTYVCANNNGTVQFFGALLDNNQLTEIPLKVNSVKGKVNGSKIQCTFAATAPPPSATKAATKAGESFAIGISTGPFNSTDGTLGSPTSRFVSGLVDLSNTTSATNVPTAAGNNTTAAPATAPPLMTNTTVETLEKPVSRAECGSKRLCGAQPTDCDPSTSNSCFFASFKQRGNSRNFEIEISGESDGYVACTLSRDSTLGGNDTTYVCANNNGTVQFFGALLDNNQLTETTLNVNSVKGKVNGSKIQCTFAATAPPPSATKAATKAGESFAIGISTGPFNSTDGTLGSPTSRFVSGLVDLSNPNATVTNTLNANTTTASPNTTSHGITLQQSLMQAVLMTVGVLSLATL</sequence>
<dbReference type="InterPro" id="IPR011049">
    <property type="entry name" value="Serralysin-like_metalloprot_C"/>
</dbReference>
<gene>
    <name evidence="3" type="ORF">VZT92_017297</name>
</gene>
<evidence type="ECO:0000313" key="3">
    <source>
        <dbReference type="EMBL" id="KAK9524940.1"/>
    </source>
</evidence>
<feature type="chain" id="PRO_5043620700" description="Ferric-chelate reductase 1" evidence="2">
    <location>
        <begin position="21"/>
        <end position="523"/>
    </location>
</feature>
<organism evidence="3 4">
    <name type="scientific">Zoarces viviparus</name>
    <name type="common">Viviparous eelpout</name>
    <name type="synonym">Blennius viviparus</name>
    <dbReference type="NCBI Taxonomy" id="48416"/>
    <lineage>
        <taxon>Eukaryota</taxon>
        <taxon>Metazoa</taxon>
        <taxon>Chordata</taxon>
        <taxon>Craniata</taxon>
        <taxon>Vertebrata</taxon>
        <taxon>Euteleostomi</taxon>
        <taxon>Actinopterygii</taxon>
        <taxon>Neopterygii</taxon>
        <taxon>Teleostei</taxon>
        <taxon>Neoteleostei</taxon>
        <taxon>Acanthomorphata</taxon>
        <taxon>Eupercaria</taxon>
        <taxon>Perciformes</taxon>
        <taxon>Cottioidei</taxon>
        <taxon>Zoarcales</taxon>
        <taxon>Zoarcidae</taxon>
        <taxon>Zoarcinae</taxon>
        <taxon>Zoarces</taxon>
    </lineage>
</organism>
<protein>
    <recommendedName>
        <fullName evidence="5">Ferric-chelate reductase 1</fullName>
    </recommendedName>
</protein>